<dbReference type="Proteomes" id="UP000494363">
    <property type="component" value="Unassembled WGS sequence"/>
</dbReference>
<dbReference type="EMBL" id="CADIKH010000009">
    <property type="protein sequence ID" value="CAB3754047.1"/>
    <property type="molecule type" value="Genomic_DNA"/>
</dbReference>
<organism evidence="7 8">
    <name type="scientific">Paraburkholderia humisilvae</name>
    <dbReference type="NCBI Taxonomy" id="627669"/>
    <lineage>
        <taxon>Bacteria</taxon>
        <taxon>Pseudomonadati</taxon>
        <taxon>Pseudomonadota</taxon>
        <taxon>Betaproteobacteria</taxon>
        <taxon>Burkholderiales</taxon>
        <taxon>Burkholderiaceae</taxon>
        <taxon>Paraburkholderia</taxon>
    </lineage>
</organism>
<dbReference type="RefSeq" id="WP_175226516.1">
    <property type="nucleotide sequence ID" value="NZ_CADIKH010000009.1"/>
</dbReference>
<gene>
    <name evidence="7" type="ORF">LMG29542_02231</name>
</gene>
<feature type="transmembrane region" description="Helical" evidence="6">
    <location>
        <begin position="167"/>
        <end position="183"/>
    </location>
</feature>
<sequence>MTFLSVIDWSAILKIIVLDIMLGVDNAVVIALACAALPAALRLRALLLGTLGAVVLRGALLAAANYLMDIPYLKIAAGAYLLYIGYKLLVASDDDDPSVKQHEKVLAAVWTIVVADLMMSLDNVLAVAAAAHSSTAHSTLYAVAGVCVSIPVIVFGAGILTSLMDRIPAIIWFGGGLLGWVGAEMILSDALLSGVADRASLPLAGYAVPLANLAGFMLVVCAAYLMRRRAGHKQHQQADATV</sequence>
<feature type="transmembrane region" description="Helical" evidence="6">
    <location>
        <begin position="70"/>
        <end position="86"/>
    </location>
</feature>
<evidence type="ECO:0000313" key="7">
    <source>
        <dbReference type="EMBL" id="CAB3754047.1"/>
    </source>
</evidence>
<evidence type="ECO:0000256" key="6">
    <source>
        <dbReference type="SAM" id="Phobius"/>
    </source>
</evidence>
<feature type="transmembrane region" description="Helical" evidence="6">
    <location>
        <begin position="12"/>
        <end position="38"/>
    </location>
</feature>
<comment type="similarity">
    <text evidence="2">Belongs to the TerC family.</text>
</comment>
<name>A0A6J5DKT0_9BURK</name>
<protein>
    <recommendedName>
        <fullName evidence="9">Membrane protein YjbE</fullName>
    </recommendedName>
</protein>
<evidence type="ECO:0000256" key="1">
    <source>
        <dbReference type="ARBA" id="ARBA00004141"/>
    </source>
</evidence>
<dbReference type="InterPro" id="IPR005496">
    <property type="entry name" value="Integral_membrane_TerC"/>
</dbReference>
<dbReference type="InterPro" id="IPR022301">
    <property type="entry name" value="Integral_membrane_YjbE"/>
</dbReference>
<dbReference type="GO" id="GO:0016020">
    <property type="term" value="C:membrane"/>
    <property type="evidence" value="ECO:0007669"/>
    <property type="project" value="UniProtKB-SubCell"/>
</dbReference>
<dbReference type="NCBIfam" id="TIGR03717">
    <property type="entry name" value="R_switched_YjbE"/>
    <property type="match status" value="1"/>
</dbReference>
<feature type="transmembrane region" description="Helical" evidence="6">
    <location>
        <begin position="140"/>
        <end position="160"/>
    </location>
</feature>
<feature type="transmembrane region" description="Helical" evidence="6">
    <location>
        <begin position="45"/>
        <end position="64"/>
    </location>
</feature>
<evidence type="ECO:0000313" key="8">
    <source>
        <dbReference type="Proteomes" id="UP000494363"/>
    </source>
</evidence>
<reference evidence="7 8" key="1">
    <citation type="submission" date="2020-04" db="EMBL/GenBank/DDBJ databases">
        <authorList>
            <person name="De Canck E."/>
        </authorList>
    </citation>
    <scope>NUCLEOTIDE SEQUENCE [LARGE SCALE GENOMIC DNA]</scope>
    <source>
        <strain evidence="7 8">LMG 29542</strain>
    </source>
</reference>
<evidence type="ECO:0000256" key="3">
    <source>
        <dbReference type="ARBA" id="ARBA00022692"/>
    </source>
</evidence>
<evidence type="ECO:0008006" key="9">
    <source>
        <dbReference type="Google" id="ProtNLM"/>
    </source>
</evidence>
<comment type="subcellular location">
    <subcellularLocation>
        <location evidence="1">Membrane</location>
        <topology evidence="1">Multi-pass membrane protein</topology>
    </subcellularLocation>
</comment>
<keyword evidence="5 6" id="KW-0472">Membrane</keyword>
<feature type="transmembrane region" description="Helical" evidence="6">
    <location>
        <begin position="107"/>
        <end position="128"/>
    </location>
</feature>
<accession>A0A6J5DKT0</accession>
<keyword evidence="4 6" id="KW-1133">Transmembrane helix</keyword>
<dbReference type="PANTHER" id="PTHR30238">
    <property type="entry name" value="MEMBRANE BOUND PREDICTED REDOX MODULATOR"/>
    <property type="match status" value="1"/>
</dbReference>
<evidence type="ECO:0000256" key="2">
    <source>
        <dbReference type="ARBA" id="ARBA00007511"/>
    </source>
</evidence>
<keyword evidence="3 6" id="KW-0812">Transmembrane</keyword>
<proteinExistence type="inferred from homology"/>
<keyword evidence="8" id="KW-1185">Reference proteome</keyword>
<evidence type="ECO:0000256" key="4">
    <source>
        <dbReference type="ARBA" id="ARBA00022989"/>
    </source>
</evidence>
<feature type="transmembrane region" description="Helical" evidence="6">
    <location>
        <begin position="203"/>
        <end position="226"/>
    </location>
</feature>
<dbReference type="PANTHER" id="PTHR30238:SF4">
    <property type="entry name" value="SLL1022 PROTEIN"/>
    <property type="match status" value="1"/>
</dbReference>
<evidence type="ECO:0000256" key="5">
    <source>
        <dbReference type="ARBA" id="ARBA00023136"/>
    </source>
</evidence>
<dbReference type="AlphaFoldDB" id="A0A6J5DKT0"/>
<dbReference type="Pfam" id="PF03741">
    <property type="entry name" value="TerC"/>
    <property type="match status" value="1"/>
</dbReference>